<dbReference type="PIRSF" id="PIRSF016498">
    <property type="entry name" value="UCP016498"/>
    <property type="match status" value="1"/>
</dbReference>
<dbReference type="EMBL" id="CP048685">
    <property type="protein sequence ID" value="QPJ63138.1"/>
    <property type="molecule type" value="Genomic_DNA"/>
</dbReference>
<dbReference type="InterPro" id="IPR018699">
    <property type="entry name" value="DUF2203"/>
</dbReference>
<dbReference type="KEGG" id="nli:G3M70_15150"/>
<dbReference type="Pfam" id="PF09969">
    <property type="entry name" value="DUF2203"/>
    <property type="match status" value="1"/>
</dbReference>
<sequence>MNEKKYYTLEEANQFVPKLLEILPCMQRLHAAMSQDYPDVRNAWRQSKFNGGSMQGADYLEHVLRYQRLKKELDEMGADLKGVEQGLVDFLSIREGKEVYLCWKYPETKIEYWHDLDTGFSGRQPV</sequence>
<evidence type="ECO:0000313" key="2">
    <source>
        <dbReference type="Proteomes" id="UP000594688"/>
    </source>
</evidence>
<reference evidence="1 2" key="1">
    <citation type="submission" date="2020-02" db="EMBL/GenBank/DDBJ databases">
        <title>Genomic and physiological characterization of two novel Nitrospinaceae genera.</title>
        <authorList>
            <person name="Mueller A.J."/>
            <person name="Jung M.-Y."/>
            <person name="Strachan C.R."/>
            <person name="Herbold C.W."/>
            <person name="Kirkegaard R.H."/>
            <person name="Daims H."/>
        </authorList>
    </citation>
    <scope>NUCLEOTIDE SEQUENCE [LARGE SCALE GENOMIC DNA]</scope>
    <source>
        <strain evidence="1">EB</strain>
    </source>
</reference>
<dbReference type="Proteomes" id="UP000594688">
    <property type="component" value="Chromosome"/>
</dbReference>
<organism evidence="1 2">
    <name type="scientific">Candidatus Nitronauta litoralis</name>
    <dbReference type="NCBI Taxonomy" id="2705533"/>
    <lineage>
        <taxon>Bacteria</taxon>
        <taxon>Pseudomonadati</taxon>
        <taxon>Nitrospinota/Tectimicrobiota group</taxon>
        <taxon>Nitrospinota</taxon>
        <taxon>Nitrospinia</taxon>
        <taxon>Nitrospinales</taxon>
        <taxon>Nitrospinaceae</taxon>
        <taxon>Candidatus Nitronauta</taxon>
    </lineage>
</organism>
<evidence type="ECO:0000313" key="1">
    <source>
        <dbReference type="EMBL" id="QPJ63138.1"/>
    </source>
</evidence>
<gene>
    <name evidence="1" type="ORF">G3M70_15150</name>
</gene>
<dbReference type="AlphaFoldDB" id="A0A7T0G1N5"/>
<protein>
    <submittedName>
        <fullName evidence="1">DUF2203 domain-containing protein</fullName>
    </submittedName>
</protein>
<name>A0A7T0G1N5_9BACT</name>
<proteinExistence type="predicted"/>
<accession>A0A7T0G1N5</accession>